<name>A0AAD9YPV7_COLKA</name>
<evidence type="ECO:0000313" key="1">
    <source>
        <dbReference type="EMBL" id="KAK2774956.1"/>
    </source>
</evidence>
<sequence length="71" mass="7626">MPATDWAQRPRSRSISAAHLRMNLGDAEELGPGTSLYVTVAGPQGQQLRYVLCQHARVQAADPSGEHLVTG</sequence>
<proteinExistence type="predicted"/>
<organism evidence="1 2">
    <name type="scientific">Colletotrichum kahawae</name>
    <name type="common">Coffee berry disease fungus</name>
    <dbReference type="NCBI Taxonomy" id="34407"/>
    <lineage>
        <taxon>Eukaryota</taxon>
        <taxon>Fungi</taxon>
        <taxon>Dikarya</taxon>
        <taxon>Ascomycota</taxon>
        <taxon>Pezizomycotina</taxon>
        <taxon>Sordariomycetes</taxon>
        <taxon>Hypocreomycetidae</taxon>
        <taxon>Glomerellales</taxon>
        <taxon>Glomerellaceae</taxon>
        <taxon>Colletotrichum</taxon>
        <taxon>Colletotrichum gloeosporioides species complex</taxon>
    </lineage>
</organism>
<protein>
    <submittedName>
        <fullName evidence="1">Uncharacterized protein</fullName>
    </submittedName>
</protein>
<gene>
    <name evidence="1" type="ORF">CKAH01_13009</name>
</gene>
<accession>A0AAD9YPV7</accession>
<reference evidence="1" key="1">
    <citation type="submission" date="2023-02" db="EMBL/GenBank/DDBJ databases">
        <title>Colletotrichum kahawae CIFC_Que2 genome sequencing and assembly.</title>
        <authorList>
            <person name="Baroncelli R."/>
        </authorList>
    </citation>
    <scope>NUCLEOTIDE SEQUENCE</scope>
    <source>
        <strain evidence="1">CIFC_Que2</strain>
    </source>
</reference>
<evidence type="ECO:0000313" key="2">
    <source>
        <dbReference type="Proteomes" id="UP001281614"/>
    </source>
</evidence>
<dbReference type="Proteomes" id="UP001281614">
    <property type="component" value="Unassembled WGS sequence"/>
</dbReference>
<dbReference type="EMBL" id="VYYT01000041">
    <property type="protein sequence ID" value="KAK2774956.1"/>
    <property type="molecule type" value="Genomic_DNA"/>
</dbReference>
<comment type="caution">
    <text evidence="1">The sequence shown here is derived from an EMBL/GenBank/DDBJ whole genome shotgun (WGS) entry which is preliminary data.</text>
</comment>
<dbReference type="AlphaFoldDB" id="A0AAD9YPV7"/>
<keyword evidence="2" id="KW-1185">Reference proteome</keyword>